<protein>
    <submittedName>
        <fullName evidence="1">Uncharacterized protein</fullName>
    </submittedName>
</protein>
<evidence type="ECO:0000313" key="1">
    <source>
        <dbReference type="EMBL" id="GAA3104524.1"/>
    </source>
</evidence>
<accession>A0ABP6MGS7</accession>
<name>A0ABP6MGS7_9ACTN</name>
<dbReference type="RefSeq" id="WP_344521362.1">
    <property type="nucleotide sequence ID" value="NZ_BAAAUG010000042.1"/>
</dbReference>
<proteinExistence type="predicted"/>
<evidence type="ECO:0000313" key="2">
    <source>
        <dbReference type="Proteomes" id="UP001501637"/>
    </source>
</evidence>
<organism evidence="1 2">
    <name type="scientific">Streptomyces rectiviolaceus</name>
    <dbReference type="NCBI Taxonomy" id="332591"/>
    <lineage>
        <taxon>Bacteria</taxon>
        <taxon>Bacillati</taxon>
        <taxon>Actinomycetota</taxon>
        <taxon>Actinomycetes</taxon>
        <taxon>Kitasatosporales</taxon>
        <taxon>Streptomycetaceae</taxon>
        <taxon>Streptomyces</taxon>
    </lineage>
</organism>
<sequence>MSAVCNKLLSLSEEDLRDKKQLAQAAGTEVTAATSELCRALELAEHGDGVAGAAVYAAAARDRLDGAARMLAQVADILAKGSLTPESAAWYSRLDYDRLYRSGISLGAVPHAAELWQAFTRQATTGGPLGICHDMRDRTLAVATLIGDWLERIDAPAADTALPRIQSAMADLAAYTQLVAFANKVEPRDPAWVVPQDAAA</sequence>
<reference evidence="2" key="1">
    <citation type="journal article" date="2019" name="Int. J. Syst. Evol. Microbiol.">
        <title>The Global Catalogue of Microorganisms (GCM) 10K type strain sequencing project: providing services to taxonomists for standard genome sequencing and annotation.</title>
        <authorList>
            <consortium name="The Broad Institute Genomics Platform"/>
            <consortium name="The Broad Institute Genome Sequencing Center for Infectious Disease"/>
            <person name="Wu L."/>
            <person name="Ma J."/>
        </authorList>
    </citation>
    <scope>NUCLEOTIDE SEQUENCE [LARGE SCALE GENOMIC DNA]</scope>
    <source>
        <strain evidence="2">JCM 9092</strain>
    </source>
</reference>
<gene>
    <name evidence="1" type="ORF">GCM10010449_29480</name>
</gene>
<dbReference type="EMBL" id="BAAAUG010000042">
    <property type="protein sequence ID" value="GAA3104524.1"/>
    <property type="molecule type" value="Genomic_DNA"/>
</dbReference>
<dbReference type="Proteomes" id="UP001501637">
    <property type="component" value="Unassembled WGS sequence"/>
</dbReference>
<comment type="caution">
    <text evidence="1">The sequence shown here is derived from an EMBL/GenBank/DDBJ whole genome shotgun (WGS) entry which is preliminary data.</text>
</comment>
<keyword evidence="2" id="KW-1185">Reference proteome</keyword>